<dbReference type="NCBIfam" id="TIGR02227">
    <property type="entry name" value="sigpep_I_bact"/>
    <property type="match status" value="1"/>
</dbReference>
<gene>
    <name evidence="6" type="ORF">HMPREF9194_00426</name>
</gene>
<keyword evidence="4" id="KW-0812">Transmembrane</keyword>
<dbReference type="InterPro" id="IPR019533">
    <property type="entry name" value="Peptidase_S26"/>
</dbReference>
<dbReference type="InterPro" id="IPR000223">
    <property type="entry name" value="Pept_S26A_signal_pept_1"/>
</dbReference>
<evidence type="ECO:0000256" key="1">
    <source>
        <dbReference type="ARBA" id="ARBA00009370"/>
    </source>
</evidence>
<feature type="active site" evidence="3">
    <location>
        <position position="31"/>
    </location>
</feature>
<dbReference type="Proteomes" id="UP000014541">
    <property type="component" value="Unassembled WGS sequence"/>
</dbReference>
<dbReference type="PATRIC" id="fig|1125699.3.peg.432"/>
<dbReference type="InterPro" id="IPR036286">
    <property type="entry name" value="LexA/Signal_pep-like_sf"/>
</dbReference>
<feature type="active site" evidence="3">
    <location>
        <position position="83"/>
    </location>
</feature>
<reference evidence="6 7" key="1">
    <citation type="submission" date="2013-04" db="EMBL/GenBank/DDBJ databases">
        <title>The Genome Sequence of Treponema maltophilum ATCC 51939.</title>
        <authorList>
            <consortium name="The Broad Institute Genomics Platform"/>
            <person name="Earl A."/>
            <person name="Ward D."/>
            <person name="Feldgarden M."/>
            <person name="Gevers D."/>
            <person name="Leonetti C."/>
            <person name="Blanton J.M."/>
            <person name="Dewhirst F.E."/>
            <person name="Izard J."/>
            <person name="Walker B."/>
            <person name="Young S."/>
            <person name="Zeng Q."/>
            <person name="Gargeya S."/>
            <person name="Fitzgerald M."/>
            <person name="Haas B."/>
            <person name="Abouelleil A."/>
            <person name="Allen A.W."/>
            <person name="Alvarado L."/>
            <person name="Arachchi H.M."/>
            <person name="Berlin A.M."/>
            <person name="Chapman S.B."/>
            <person name="Gainer-Dewar J."/>
            <person name="Goldberg J."/>
            <person name="Griggs A."/>
            <person name="Gujja S."/>
            <person name="Hansen M."/>
            <person name="Howarth C."/>
            <person name="Imamovic A."/>
            <person name="Ireland A."/>
            <person name="Larimer J."/>
            <person name="McCowan C."/>
            <person name="Murphy C."/>
            <person name="Pearson M."/>
            <person name="Poon T.W."/>
            <person name="Priest M."/>
            <person name="Roberts A."/>
            <person name="Saif S."/>
            <person name="Shea T."/>
            <person name="Sisk P."/>
            <person name="Sykes S."/>
            <person name="Wortman J."/>
            <person name="Nusbaum C."/>
            <person name="Birren B."/>
        </authorList>
    </citation>
    <scope>NUCLEOTIDE SEQUENCE [LARGE SCALE GENOMIC DNA]</scope>
    <source>
        <strain evidence="6 7">ATCC 51939</strain>
    </source>
</reference>
<dbReference type="SUPFAM" id="SSF51306">
    <property type="entry name" value="LexA/Signal peptidase"/>
    <property type="match status" value="1"/>
</dbReference>
<organism evidence="6 7">
    <name type="scientific">Treponema maltophilum ATCC 51939</name>
    <dbReference type="NCBI Taxonomy" id="1125699"/>
    <lineage>
        <taxon>Bacteria</taxon>
        <taxon>Pseudomonadati</taxon>
        <taxon>Spirochaetota</taxon>
        <taxon>Spirochaetia</taxon>
        <taxon>Spirochaetales</taxon>
        <taxon>Treponemataceae</taxon>
        <taxon>Treponema</taxon>
    </lineage>
</organism>
<dbReference type="Gene3D" id="2.10.109.10">
    <property type="entry name" value="Umud Fragment, subunit A"/>
    <property type="match status" value="1"/>
</dbReference>
<comment type="subcellular location">
    <subcellularLocation>
        <location evidence="4">Membrane</location>
        <topology evidence="4">Single-pass type II membrane protein</topology>
    </subcellularLocation>
</comment>
<keyword evidence="7" id="KW-1185">Reference proteome</keyword>
<dbReference type="Pfam" id="PF10502">
    <property type="entry name" value="Peptidase_S26"/>
    <property type="match status" value="1"/>
</dbReference>
<dbReference type="EMBL" id="ATFF01000002">
    <property type="protein sequence ID" value="EPF32428.1"/>
    <property type="molecule type" value="Genomic_DNA"/>
</dbReference>
<accession>S3K2G5</accession>
<comment type="catalytic activity">
    <reaction evidence="4">
        <text>Cleavage of hydrophobic, N-terminal signal or leader sequences from secreted and periplasmic proteins.</text>
        <dbReference type="EC" id="3.4.21.89"/>
    </reaction>
</comment>
<name>S3K2G5_TREMA</name>
<evidence type="ECO:0000256" key="4">
    <source>
        <dbReference type="RuleBase" id="RU362042"/>
    </source>
</evidence>
<evidence type="ECO:0000259" key="5">
    <source>
        <dbReference type="Pfam" id="PF10502"/>
    </source>
</evidence>
<dbReference type="AlphaFoldDB" id="S3K2G5"/>
<evidence type="ECO:0000256" key="2">
    <source>
        <dbReference type="ARBA" id="ARBA00019232"/>
    </source>
</evidence>
<keyword evidence="4" id="KW-0378">Hydrolase</keyword>
<feature type="transmembrane region" description="Helical" evidence="4">
    <location>
        <begin position="6"/>
        <end position="25"/>
    </location>
</feature>
<dbReference type="CDD" id="cd06530">
    <property type="entry name" value="S26_SPase_I"/>
    <property type="match status" value="1"/>
</dbReference>
<dbReference type="GO" id="GO:0009003">
    <property type="term" value="F:signal peptidase activity"/>
    <property type="evidence" value="ECO:0007669"/>
    <property type="project" value="UniProtKB-EC"/>
</dbReference>
<dbReference type="GO" id="GO:0006465">
    <property type="term" value="P:signal peptide processing"/>
    <property type="evidence" value="ECO:0007669"/>
    <property type="project" value="InterPro"/>
</dbReference>
<dbReference type="EC" id="3.4.21.89" evidence="4"/>
<dbReference type="STRING" id="1125699.HMPREF9194_00426"/>
<proteinExistence type="inferred from homology"/>
<dbReference type="GO" id="GO:0004252">
    <property type="term" value="F:serine-type endopeptidase activity"/>
    <property type="evidence" value="ECO:0007669"/>
    <property type="project" value="InterPro"/>
</dbReference>
<dbReference type="HOGENOM" id="CLU_127725_0_0_12"/>
<dbReference type="PANTHER" id="PTHR43390">
    <property type="entry name" value="SIGNAL PEPTIDASE I"/>
    <property type="match status" value="1"/>
</dbReference>
<evidence type="ECO:0000256" key="3">
    <source>
        <dbReference type="PIRSR" id="PIRSR600223-1"/>
    </source>
</evidence>
<keyword evidence="4" id="KW-0645">Protease</keyword>
<evidence type="ECO:0000313" key="7">
    <source>
        <dbReference type="Proteomes" id="UP000014541"/>
    </source>
</evidence>
<dbReference type="RefSeq" id="WP_016524725.1">
    <property type="nucleotide sequence ID" value="NZ_KE332518.1"/>
</dbReference>
<dbReference type="PRINTS" id="PR00727">
    <property type="entry name" value="LEADERPTASE"/>
</dbReference>
<dbReference type="PANTHER" id="PTHR43390:SF1">
    <property type="entry name" value="CHLOROPLAST PROCESSING PEPTIDASE"/>
    <property type="match status" value="1"/>
</dbReference>
<dbReference type="GO" id="GO:0016020">
    <property type="term" value="C:membrane"/>
    <property type="evidence" value="ECO:0007669"/>
    <property type="project" value="UniProtKB-SubCell"/>
</dbReference>
<comment type="caution">
    <text evidence="6">The sequence shown here is derived from an EMBL/GenBank/DDBJ whole genome shotgun (WGS) entry which is preliminary data.</text>
</comment>
<comment type="similarity">
    <text evidence="1 4">Belongs to the peptidase S26 family.</text>
</comment>
<keyword evidence="4" id="KW-0472">Membrane</keyword>
<dbReference type="OrthoDB" id="360985at2"/>
<sequence length="162" mass="18210">MKARFFFISGICVGIVLKLFVFDIAQVSGTSMEPSIPEHSFIYIDKLAYGLVRPFGSALLVQWDEPRLGDVITYIYNGKPVIKRCVAKAGEVLEFSSDSEYSLFVGDKTYPLTERQYQRIKFNRTVPEHTVLAIGDNSSHSVDSRDYGFIDTRSILGKVIGK</sequence>
<keyword evidence="4" id="KW-1133">Transmembrane helix</keyword>
<protein>
    <recommendedName>
        <fullName evidence="2 4">Signal peptidase I</fullName>
        <ecNumber evidence="4">3.4.21.89</ecNumber>
    </recommendedName>
</protein>
<feature type="domain" description="Peptidase S26" evidence="5">
    <location>
        <begin position="7"/>
        <end position="159"/>
    </location>
</feature>
<dbReference type="eggNOG" id="COG0681">
    <property type="taxonomic scope" value="Bacteria"/>
</dbReference>
<evidence type="ECO:0000313" key="6">
    <source>
        <dbReference type="EMBL" id="EPF32428.1"/>
    </source>
</evidence>